<keyword evidence="1" id="KW-0805">Transcription regulation</keyword>
<sequence>MATIQDVAKLAGLSRTTVSRVINDHPYVAEEKKQLVTKAMKELNYVPNSSAQRLRKQATETIAVYVPRITNPFFSQLVESMENAAAQKGYQLILCQTRYKKKQELFYLELLRTKQVDGLVLTSIENNWSEIKPYLACGPIVLCNEYSDEAEVPVIHLDQIQGGYIGTKHLIEQGYTKIGYCSGNHKSSRVAADRRIGYLKAMEEAGLTVQPEWYYDSAYSVEDGKRIFSIIQNQKNRPDAVFTGSDEVAAGIAKAAKQAGWSIPEDLAIIGFDNQPLAELMDLTTIEQPIDMIGRLAMEKMIEEIQSKGMQKRKRTELPLKLVQRSST</sequence>
<evidence type="ECO:0000313" key="6">
    <source>
        <dbReference type="Proteomes" id="UP000215059"/>
    </source>
</evidence>
<dbReference type="Pfam" id="PF00532">
    <property type="entry name" value="Peripla_BP_1"/>
    <property type="match status" value="1"/>
</dbReference>
<dbReference type="PROSITE" id="PS50932">
    <property type="entry name" value="HTH_LACI_2"/>
    <property type="match status" value="1"/>
</dbReference>
<dbReference type="Gene3D" id="1.10.260.40">
    <property type="entry name" value="lambda repressor-like DNA-binding domains"/>
    <property type="match status" value="1"/>
</dbReference>
<keyword evidence="6" id="KW-1185">Reference proteome</keyword>
<evidence type="ECO:0000256" key="1">
    <source>
        <dbReference type="ARBA" id="ARBA00023015"/>
    </source>
</evidence>
<dbReference type="SMART" id="SM00354">
    <property type="entry name" value="HTH_LACI"/>
    <property type="match status" value="1"/>
</dbReference>
<dbReference type="InterPro" id="IPR001761">
    <property type="entry name" value="Peripla_BP/Lac1_sug-bd_dom"/>
</dbReference>
<dbReference type="RefSeq" id="WP_094251655.1">
    <property type="nucleotide sequence ID" value="NZ_JBHLXL010000001.1"/>
</dbReference>
<dbReference type="PANTHER" id="PTHR30146:SF136">
    <property type="entry name" value="NTD BIOSYNTHESIS OPERON REGULATOR NTDR"/>
    <property type="match status" value="1"/>
</dbReference>
<dbReference type="InterPro" id="IPR000843">
    <property type="entry name" value="HTH_LacI"/>
</dbReference>
<dbReference type="SUPFAM" id="SSF47413">
    <property type="entry name" value="lambda repressor-like DNA-binding domains"/>
    <property type="match status" value="1"/>
</dbReference>
<protein>
    <submittedName>
        <fullName evidence="5">LacI family transcriptional regulator</fullName>
    </submittedName>
</protein>
<proteinExistence type="predicted"/>
<dbReference type="PRINTS" id="PR00036">
    <property type="entry name" value="HTHLACI"/>
</dbReference>
<dbReference type="OrthoDB" id="9798934at2"/>
<dbReference type="Proteomes" id="UP000215059">
    <property type="component" value="Unassembled WGS sequence"/>
</dbReference>
<reference evidence="5 6" key="1">
    <citation type="submission" date="2017-07" db="EMBL/GenBank/DDBJ databases">
        <title>Fictibacillus sp. nov. GDSW-R2A3 Genome sequencing and assembly.</title>
        <authorList>
            <person name="Mayilraj S."/>
        </authorList>
    </citation>
    <scope>NUCLEOTIDE SEQUENCE [LARGE SCALE GENOMIC DNA]</scope>
    <source>
        <strain evidence="5 6">GDSW-R2A3</strain>
    </source>
</reference>
<name>A0A235FFB7_9BACL</name>
<dbReference type="AlphaFoldDB" id="A0A235FFB7"/>
<evidence type="ECO:0000256" key="2">
    <source>
        <dbReference type="ARBA" id="ARBA00023125"/>
    </source>
</evidence>
<dbReference type="GO" id="GO:0000976">
    <property type="term" value="F:transcription cis-regulatory region binding"/>
    <property type="evidence" value="ECO:0007669"/>
    <property type="project" value="TreeGrafter"/>
</dbReference>
<dbReference type="InterPro" id="IPR028082">
    <property type="entry name" value="Peripla_BP_I"/>
</dbReference>
<dbReference type="CDD" id="cd06286">
    <property type="entry name" value="PBP1_CcpB-like"/>
    <property type="match status" value="1"/>
</dbReference>
<keyword evidence="3" id="KW-0804">Transcription</keyword>
<dbReference type="SUPFAM" id="SSF53822">
    <property type="entry name" value="Periplasmic binding protein-like I"/>
    <property type="match status" value="1"/>
</dbReference>
<dbReference type="PANTHER" id="PTHR30146">
    <property type="entry name" value="LACI-RELATED TRANSCRIPTIONAL REPRESSOR"/>
    <property type="match status" value="1"/>
</dbReference>
<evidence type="ECO:0000313" key="5">
    <source>
        <dbReference type="EMBL" id="OYD59693.1"/>
    </source>
</evidence>
<dbReference type="InterPro" id="IPR010982">
    <property type="entry name" value="Lambda_DNA-bd_dom_sf"/>
</dbReference>
<dbReference type="Gene3D" id="3.40.50.2300">
    <property type="match status" value="2"/>
</dbReference>
<organism evidence="5 6">
    <name type="scientific">Fictibacillus aquaticus</name>
    <dbReference type="NCBI Taxonomy" id="2021314"/>
    <lineage>
        <taxon>Bacteria</taxon>
        <taxon>Bacillati</taxon>
        <taxon>Bacillota</taxon>
        <taxon>Bacilli</taxon>
        <taxon>Bacillales</taxon>
        <taxon>Fictibacillaceae</taxon>
        <taxon>Fictibacillus</taxon>
    </lineage>
</organism>
<accession>A0A235FFB7</accession>
<dbReference type="GO" id="GO:0003700">
    <property type="term" value="F:DNA-binding transcription factor activity"/>
    <property type="evidence" value="ECO:0007669"/>
    <property type="project" value="TreeGrafter"/>
</dbReference>
<comment type="caution">
    <text evidence="5">The sequence shown here is derived from an EMBL/GenBank/DDBJ whole genome shotgun (WGS) entry which is preliminary data.</text>
</comment>
<dbReference type="EMBL" id="NOII01000001">
    <property type="protein sequence ID" value="OYD59693.1"/>
    <property type="molecule type" value="Genomic_DNA"/>
</dbReference>
<keyword evidence="2" id="KW-0238">DNA-binding</keyword>
<dbReference type="CDD" id="cd01392">
    <property type="entry name" value="HTH_LacI"/>
    <property type="match status" value="1"/>
</dbReference>
<evidence type="ECO:0000256" key="3">
    <source>
        <dbReference type="ARBA" id="ARBA00023163"/>
    </source>
</evidence>
<evidence type="ECO:0000259" key="4">
    <source>
        <dbReference type="PROSITE" id="PS50932"/>
    </source>
</evidence>
<gene>
    <name evidence="5" type="ORF">CGZ90_07350</name>
</gene>
<dbReference type="Pfam" id="PF00356">
    <property type="entry name" value="LacI"/>
    <property type="match status" value="1"/>
</dbReference>
<feature type="domain" description="HTH lacI-type" evidence="4">
    <location>
        <begin position="2"/>
        <end position="56"/>
    </location>
</feature>